<feature type="compositionally biased region" description="Basic residues" evidence="1">
    <location>
        <begin position="90"/>
        <end position="102"/>
    </location>
</feature>
<name>D4AYD3_ARTBC</name>
<proteinExistence type="predicted"/>
<feature type="compositionally biased region" description="Polar residues" evidence="1">
    <location>
        <begin position="177"/>
        <end position="189"/>
    </location>
</feature>
<protein>
    <submittedName>
        <fullName evidence="2">Uncharacterized protein</fullName>
    </submittedName>
</protein>
<keyword evidence="3" id="KW-1185">Reference proteome</keyword>
<dbReference type="KEGG" id="abe:ARB_01202"/>
<reference evidence="3" key="1">
    <citation type="journal article" date="2011" name="Genome Biol.">
        <title>Comparative and functional genomics provide insights into the pathogenicity of dermatophytic fungi.</title>
        <authorList>
            <person name="Burmester A."/>
            <person name="Shelest E."/>
            <person name="Gloeckner G."/>
            <person name="Heddergott C."/>
            <person name="Schindler S."/>
            <person name="Staib P."/>
            <person name="Heidel A."/>
            <person name="Felder M."/>
            <person name="Petzold A."/>
            <person name="Szafranski K."/>
            <person name="Feuermann M."/>
            <person name="Pedruzzi I."/>
            <person name="Priebe S."/>
            <person name="Groth M."/>
            <person name="Winkler R."/>
            <person name="Li W."/>
            <person name="Kniemeyer O."/>
            <person name="Schroeckh V."/>
            <person name="Hertweck C."/>
            <person name="Hube B."/>
            <person name="White T.C."/>
            <person name="Platzer M."/>
            <person name="Guthke R."/>
            <person name="Heitman J."/>
            <person name="Woestemeyer J."/>
            <person name="Zipfel P.F."/>
            <person name="Monod M."/>
            <person name="Brakhage A.A."/>
        </authorList>
    </citation>
    <scope>NUCLEOTIDE SEQUENCE [LARGE SCALE GENOMIC DNA]</scope>
    <source>
        <strain evidence="3">ATCC MYA-4681 / CBS 112371</strain>
    </source>
</reference>
<feature type="compositionally biased region" description="Basic and acidic residues" evidence="1">
    <location>
        <begin position="103"/>
        <end position="115"/>
    </location>
</feature>
<accession>D4AYD3</accession>
<feature type="region of interest" description="Disordered" evidence="1">
    <location>
        <begin position="1"/>
        <end position="28"/>
    </location>
</feature>
<dbReference type="HOGENOM" id="CLU_138741_0_0_1"/>
<dbReference type="RefSeq" id="XP_003012589.1">
    <property type="nucleotide sequence ID" value="XM_003012543.1"/>
</dbReference>
<comment type="caution">
    <text evidence="2">The sequence shown here is derived from an EMBL/GenBank/DDBJ whole genome shotgun (WGS) entry which is preliminary data.</text>
</comment>
<dbReference type="AlphaFoldDB" id="D4AYD3"/>
<dbReference type="Proteomes" id="UP000008866">
    <property type="component" value="Unassembled WGS sequence"/>
</dbReference>
<evidence type="ECO:0000256" key="1">
    <source>
        <dbReference type="SAM" id="MobiDB-lite"/>
    </source>
</evidence>
<feature type="region of interest" description="Disordered" evidence="1">
    <location>
        <begin position="60"/>
        <end position="195"/>
    </location>
</feature>
<dbReference type="GeneID" id="9526660"/>
<organism evidence="2 3">
    <name type="scientific">Arthroderma benhamiae (strain ATCC MYA-4681 / CBS 112371)</name>
    <name type="common">Trichophyton mentagrophytes</name>
    <dbReference type="NCBI Taxonomy" id="663331"/>
    <lineage>
        <taxon>Eukaryota</taxon>
        <taxon>Fungi</taxon>
        <taxon>Dikarya</taxon>
        <taxon>Ascomycota</taxon>
        <taxon>Pezizomycotina</taxon>
        <taxon>Eurotiomycetes</taxon>
        <taxon>Eurotiomycetidae</taxon>
        <taxon>Onygenales</taxon>
        <taxon>Arthrodermataceae</taxon>
        <taxon>Trichophyton</taxon>
    </lineage>
</organism>
<gene>
    <name evidence="2" type="ORF">ARB_01202</name>
</gene>
<feature type="compositionally biased region" description="Basic and acidic residues" evidence="1">
    <location>
        <begin position="123"/>
        <end position="138"/>
    </location>
</feature>
<evidence type="ECO:0000313" key="3">
    <source>
        <dbReference type="Proteomes" id="UP000008866"/>
    </source>
</evidence>
<feature type="compositionally biased region" description="Basic and acidic residues" evidence="1">
    <location>
        <begin position="77"/>
        <end position="89"/>
    </location>
</feature>
<evidence type="ECO:0000313" key="2">
    <source>
        <dbReference type="EMBL" id="EFE31949.1"/>
    </source>
</evidence>
<sequence>MMESFVDVPSQNGHPCDTAGAVKEGEGDDILADDQVESSRSKQRQARCYALDVVSVWAESAGSDGSTEEVPLWQSKCVKEGKRKAEEYSRRRKKKKNKKKEKKEKGDKVEGSRREMRLKKRREGYVRASKKDASHGRPMETSTSWMACHGISRRGGTKEWSEVPGRQPARQAAGVSRQGTGTSPTSDQLTGGPFN</sequence>
<dbReference type="eggNOG" id="ENOG502RFJ3">
    <property type="taxonomic scope" value="Eukaryota"/>
</dbReference>
<dbReference type="EMBL" id="ABSU01000018">
    <property type="protein sequence ID" value="EFE31949.1"/>
    <property type="molecule type" value="Genomic_DNA"/>
</dbReference>